<dbReference type="Proteomes" id="UP000578112">
    <property type="component" value="Unassembled WGS sequence"/>
</dbReference>
<keyword evidence="3" id="KW-1185">Reference proteome</keyword>
<evidence type="ECO:0000313" key="2">
    <source>
        <dbReference type="EMBL" id="MBB4762954.1"/>
    </source>
</evidence>
<feature type="transmembrane region" description="Helical" evidence="1">
    <location>
        <begin position="39"/>
        <end position="62"/>
    </location>
</feature>
<protein>
    <submittedName>
        <fullName evidence="2">Uncharacterized protein</fullName>
    </submittedName>
</protein>
<proteinExistence type="predicted"/>
<gene>
    <name evidence="2" type="ORF">BJ971_003510</name>
</gene>
<keyword evidence="1" id="KW-0472">Membrane</keyword>
<keyword evidence="1" id="KW-1133">Transmembrane helix</keyword>
<name>A0A7W7HY59_9ACTN</name>
<organism evidence="2 3">
    <name type="scientific">Actinoplanes digitatis</name>
    <dbReference type="NCBI Taxonomy" id="1868"/>
    <lineage>
        <taxon>Bacteria</taxon>
        <taxon>Bacillati</taxon>
        <taxon>Actinomycetota</taxon>
        <taxon>Actinomycetes</taxon>
        <taxon>Micromonosporales</taxon>
        <taxon>Micromonosporaceae</taxon>
        <taxon>Actinoplanes</taxon>
    </lineage>
</organism>
<keyword evidence="1" id="KW-0812">Transmembrane</keyword>
<dbReference type="RefSeq" id="WP_184994329.1">
    <property type="nucleotide sequence ID" value="NZ_BOMK01000004.1"/>
</dbReference>
<comment type="caution">
    <text evidence="2">The sequence shown here is derived from an EMBL/GenBank/DDBJ whole genome shotgun (WGS) entry which is preliminary data.</text>
</comment>
<dbReference type="AlphaFoldDB" id="A0A7W7HY59"/>
<dbReference type="EMBL" id="JACHNH010000001">
    <property type="protein sequence ID" value="MBB4762954.1"/>
    <property type="molecule type" value="Genomic_DNA"/>
</dbReference>
<evidence type="ECO:0000256" key="1">
    <source>
        <dbReference type="SAM" id="Phobius"/>
    </source>
</evidence>
<sequence>MTTALDHRPDLISVRRGEREIGVFAVGSDRTTFVPAVDVTALALGSMAVAAVTAVTLAIGIARRRPPAIGTVTMGPGGWLSLKRAAVPPLRPTAEPRPWWARVIHAHRLVVRR</sequence>
<accession>A0A7W7HY59</accession>
<reference evidence="2 3" key="1">
    <citation type="submission" date="2020-08" db="EMBL/GenBank/DDBJ databases">
        <title>Sequencing the genomes of 1000 actinobacteria strains.</title>
        <authorList>
            <person name="Klenk H.-P."/>
        </authorList>
    </citation>
    <scope>NUCLEOTIDE SEQUENCE [LARGE SCALE GENOMIC DNA]</scope>
    <source>
        <strain evidence="2 3">DSM 43149</strain>
    </source>
</reference>
<evidence type="ECO:0000313" key="3">
    <source>
        <dbReference type="Proteomes" id="UP000578112"/>
    </source>
</evidence>